<organism evidence="3 4">
    <name type="scientific">Saprospira grandis (strain Lewin)</name>
    <dbReference type="NCBI Taxonomy" id="984262"/>
    <lineage>
        <taxon>Bacteria</taxon>
        <taxon>Pseudomonadati</taxon>
        <taxon>Bacteroidota</taxon>
        <taxon>Saprospiria</taxon>
        <taxon>Saprospirales</taxon>
        <taxon>Saprospiraceae</taxon>
        <taxon>Saprospira</taxon>
    </lineage>
</organism>
<evidence type="ECO:0000259" key="2">
    <source>
        <dbReference type="Pfam" id="PF18962"/>
    </source>
</evidence>
<proteinExistence type="predicted"/>
<dbReference type="EMBL" id="CP002831">
    <property type="protein sequence ID" value="AFC26514.1"/>
    <property type="molecule type" value="Genomic_DNA"/>
</dbReference>
<evidence type="ECO:0000313" key="4">
    <source>
        <dbReference type="Proteomes" id="UP000007519"/>
    </source>
</evidence>
<sequence length="425" mass="46664">MKKFNLLFSALLGATSLFAQTVETVSVGPSYQEASYYRLSDGQTQELPHANWQFAFSVFGQQDAGIFVNEGASLGGTAVKLHLSSTTDFATTIDPSTDLVQELSNPEQNWSEGAFNTASNSSAFDYGWGSYQMSNHQIVGDKVFVLELSDGSYKKLMIDSLASGSYYFRYADLDGSNLVQTQVNKADHSGQTLAYYSIDSASTLQTAELNGGWDLLFTRYGTLIDDGQGGQMAYGVTGVLAHKDLEVAEAAGVTPSQVQASSYQDSFATEPLTIVGHDWKSYDFSSGWGVSSDLVYFFRTSDQNIWKVQFIDFEGSSTGVSRLQKENLGPLSIFQAPNAAVKGIKLFPQPARQQNIQLLLEPTQNATYEIQIYNTLGQNIWSKQYNLQQGLQQLELPSAQFSAGQYILQIRQGEQTSALPFLLLD</sequence>
<dbReference type="NCBIfam" id="TIGR04183">
    <property type="entry name" value="Por_Secre_tail"/>
    <property type="match status" value="1"/>
</dbReference>
<gene>
    <name evidence="3" type="ordered locus">SGRA_3798</name>
</gene>
<keyword evidence="1" id="KW-0732">Signal</keyword>
<dbReference type="Proteomes" id="UP000007519">
    <property type="component" value="Chromosome"/>
</dbReference>
<feature type="domain" description="Secretion system C-terminal sorting" evidence="2">
    <location>
        <begin position="346"/>
        <end position="416"/>
    </location>
</feature>
<dbReference type="KEGG" id="sgn:SGRA_3798"/>
<accession>H6L8F0</accession>
<dbReference type="InterPro" id="IPR026444">
    <property type="entry name" value="Secre_tail"/>
</dbReference>
<dbReference type="OrthoDB" id="629570at2"/>
<feature type="signal peptide" evidence="1">
    <location>
        <begin position="1"/>
        <end position="19"/>
    </location>
</feature>
<dbReference type="Pfam" id="PF18962">
    <property type="entry name" value="Por_Secre_tail"/>
    <property type="match status" value="1"/>
</dbReference>
<dbReference type="HOGENOM" id="CLU_053493_0_0_10"/>
<feature type="chain" id="PRO_5003604775" description="Secretion system C-terminal sorting domain-containing protein" evidence="1">
    <location>
        <begin position="20"/>
        <end position="425"/>
    </location>
</feature>
<dbReference type="AlphaFoldDB" id="H6L8F0"/>
<evidence type="ECO:0000256" key="1">
    <source>
        <dbReference type="SAM" id="SignalP"/>
    </source>
</evidence>
<evidence type="ECO:0000313" key="3">
    <source>
        <dbReference type="EMBL" id="AFC26514.1"/>
    </source>
</evidence>
<keyword evidence="4" id="KW-1185">Reference proteome</keyword>
<reference evidence="3 4" key="1">
    <citation type="journal article" date="2012" name="Stand. Genomic Sci.">
        <title>Complete genome sequencing and analysis of Saprospira grandis str. Lewin, a predatory marine bacterium.</title>
        <authorList>
            <person name="Saw J.H."/>
            <person name="Yuryev A."/>
            <person name="Kanbe M."/>
            <person name="Hou S."/>
            <person name="Young A.G."/>
            <person name="Aizawa S."/>
            <person name="Alam M."/>
        </authorList>
    </citation>
    <scope>NUCLEOTIDE SEQUENCE [LARGE SCALE GENOMIC DNA]</scope>
    <source>
        <strain evidence="3 4">Lewin</strain>
    </source>
</reference>
<dbReference type="eggNOG" id="ENOG502ZC9N">
    <property type="taxonomic scope" value="Bacteria"/>
</dbReference>
<name>H6L8F0_SAPGL</name>
<protein>
    <recommendedName>
        <fullName evidence="2">Secretion system C-terminal sorting domain-containing protein</fullName>
    </recommendedName>
</protein>
<dbReference type="RefSeq" id="WP_015694099.1">
    <property type="nucleotide sequence ID" value="NC_016940.1"/>
</dbReference>